<dbReference type="PANTHER" id="PTHR44329:SF288">
    <property type="entry name" value="MITOGEN-ACTIVATED PROTEIN KINASE KINASE KINASE 20"/>
    <property type="match status" value="1"/>
</dbReference>
<dbReference type="PRINTS" id="PR00109">
    <property type="entry name" value="TYRKINASE"/>
</dbReference>
<dbReference type="SUPFAM" id="SSF56112">
    <property type="entry name" value="Protein kinase-like (PK-like)"/>
    <property type="match status" value="1"/>
</dbReference>
<dbReference type="Gene3D" id="1.10.510.10">
    <property type="entry name" value="Transferase(Phosphotransferase) domain 1"/>
    <property type="match status" value="1"/>
</dbReference>
<protein>
    <recommendedName>
        <fullName evidence="5">Protein kinase domain-containing protein</fullName>
    </recommendedName>
</protein>
<comment type="caution">
    <text evidence="6">The sequence shown here is derived from an EMBL/GenBank/DDBJ whole genome shotgun (WGS) entry which is preliminary data.</text>
</comment>
<evidence type="ECO:0000256" key="2">
    <source>
        <dbReference type="ARBA" id="ARBA00022741"/>
    </source>
</evidence>
<evidence type="ECO:0000256" key="1">
    <source>
        <dbReference type="ARBA" id="ARBA00022679"/>
    </source>
</evidence>
<dbReference type="InterPro" id="IPR000719">
    <property type="entry name" value="Prot_kinase_dom"/>
</dbReference>
<dbReference type="InterPro" id="IPR011009">
    <property type="entry name" value="Kinase-like_dom_sf"/>
</dbReference>
<evidence type="ECO:0000259" key="5">
    <source>
        <dbReference type="PROSITE" id="PS50011"/>
    </source>
</evidence>
<keyword evidence="7" id="KW-1185">Reference proteome</keyword>
<dbReference type="SMART" id="SM00220">
    <property type="entry name" value="S_TKc"/>
    <property type="match status" value="1"/>
</dbReference>
<evidence type="ECO:0000313" key="6">
    <source>
        <dbReference type="EMBL" id="KAJ3565872.1"/>
    </source>
</evidence>
<dbReference type="EMBL" id="JANIEX010000532">
    <property type="protein sequence ID" value="KAJ3565872.1"/>
    <property type="molecule type" value="Genomic_DNA"/>
</dbReference>
<dbReference type="PROSITE" id="PS00108">
    <property type="entry name" value="PROTEIN_KINASE_ST"/>
    <property type="match status" value="1"/>
</dbReference>
<dbReference type="InterPro" id="IPR001245">
    <property type="entry name" value="Ser-Thr/Tyr_kinase_cat_dom"/>
</dbReference>
<evidence type="ECO:0000256" key="4">
    <source>
        <dbReference type="ARBA" id="ARBA00022840"/>
    </source>
</evidence>
<evidence type="ECO:0000313" key="7">
    <source>
        <dbReference type="Proteomes" id="UP001213000"/>
    </source>
</evidence>
<dbReference type="InterPro" id="IPR008271">
    <property type="entry name" value="Ser/Thr_kinase_AS"/>
</dbReference>
<gene>
    <name evidence="6" type="ORF">NP233_g7362</name>
</gene>
<dbReference type="Proteomes" id="UP001213000">
    <property type="component" value="Unassembled WGS sequence"/>
</dbReference>
<dbReference type="PROSITE" id="PS50011">
    <property type="entry name" value="PROTEIN_KINASE_DOM"/>
    <property type="match status" value="1"/>
</dbReference>
<sequence>MQMTTDFARFNSAMADIHGLCQLMADRLFTGIQCWAQLMDYIDSYRNGIEITGVVYMQRIDEDPDQQEPQKNLRFLTELCGDYAIKKFLNVLLVTTRWEGIDRSRGSKFAKKLRSESWKHLLDYGAKLANPTGGWRDHAGHILDKVVAKRSKKGPLLLQEELVERDLQLKDTQAGRTLSTLLKEYISERTQALQSIVASGTSGNDSAITPALEARQRKIANDLRGALAEAQQAGLDDIEINASLLSILDDGIAPDPDRRKRVLSLLSSLAKSAQVFPSSCELKGVNCDLNRVLNEGGFGLICKGEYQGKAVSVKVIRLYEKQNSAQERLIQTQARELVLWAHLAHENILPFYGAFQSPGAVSRTCLVAPWMSNGDLAEYLKNSPNTARLPFAGDIIRGLDYLHNAAIVHGDLKAKNILISEDKRALIADFGLSTVTKTRSMPSTIAQAGGTMHWMAPELLINDDFPSTVKSDIWAFGCVCYEIFTGHTPFHEYSGRRLISVFAGQGLITPLTGSHEGDDIEYNIKKVMEMCWDFDPKKRPTSESIRDTLGALVPQAKARRSGMGSADRFPTPQAIRPKAEIDYQNIHRILNQIHQAISSV</sequence>
<dbReference type="GO" id="GO:0004674">
    <property type="term" value="F:protein serine/threonine kinase activity"/>
    <property type="evidence" value="ECO:0007669"/>
    <property type="project" value="TreeGrafter"/>
</dbReference>
<name>A0AAD5VUT7_9AGAR</name>
<keyword evidence="1" id="KW-0808">Transferase</keyword>
<dbReference type="GO" id="GO:0005524">
    <property type="term" value="F:ATP binding"/>
    <property type="evidence" value="ECO:0007669"/>
    <property type="project" value="UniProtKB-KW"/>
</dbReference>
<reference evidence="6" key="1">
    <citation type="submission" date="2022-07" db="EMBL/GenBank/DDBJ databases">
        <title>Genome Sequence of Leucocoprinus birnbaumii.</title>
        <authorList>
            <person name="Buettner E."/>
        </authorList>
    </citation>
    <scope>NUCLEOTIDE SEQUENCE</scope>
    <source>
        <strain evidence="6">VT141</strain>
    </source>
</reference>
<keyword evidence="2" id="KW-0547">Nucleotide-binding</keyword>
<keyword evidence="3" id="KW-0418">Kinase</keyword>
<accession>A0AAD5VUT7</accession>
<evidence type="ECO:0000256" key="3">
    <source>
        <dbReference type="ARBA" id="ARBA00022777"/>
    </source>
</evidence>
<keyword evidence="4" id="KW-0067">ATP-binding</keyword>
<dbReference type="AlphaFoldDB" id="A0AAD5VUT7"/>
<feature type="domain" description="Protein kinase" evidence="5">
    <location>
        <begin position="287"/>
        <end position="553"/>
    </location>
</feature>
<proteinExistence type="predicted"/>
<organism evidence="6 7">
    <name type="scientific">Leucocoprinus birnbaumii</name>
    <dbReference type="NCBI Taxonomy" id="56174"/>
    <lineage>
        <taxon>Eukaryota</taxon>
        <taxon>Fungi</taxon>
        <taxon>Dikarya</taxon>
        <taxon>Basidiomycota</taxon>
        <taxon>Agaricomycotina</taxon>
        <taxon>Agaricomycetes</taxon>
        <taxon>Agaricomycetidae</taxon>
        <taxon>Agaricales</taxon>
        <taxon>Agaricineae</taxon>
        <taxon>Agaricaceae</taxon>
        <taxon>Leucocoprinus</taxon>
    </lineage>
</organism>
<dbReference type="PANTHER" id="PTHR44329">
    <property type="entry name" value="SERINE/THREONINE-PROTEIN KINASE TNNI3K-RELATED"/>
    <property type="match status" value="1"/>
</dbReference>
<dbReference type="Pfam" id="PF07714">
    <property type="entry name" value="PK_Tyr_Ser-Thr"/>
    <property type="match status" value="1"/>
</dbReference>
<dbReference type="InterPro" id="IPR051681">
    <property type="entry name" value="Ser/Thr_Kinases-Pseudokinases"/>
</dbReference>